<evidence type="ECO:0000256" key="1">
    <source>
        <dbReference type="ARBA" id="ARBA00003679"/>
    </source>
</evidence>
<name>A0A6J5Z8K3_9ZZZZ</name>
<evidence type="ECO:0000256" key="2">
    <source>
        <dbReference type="ARBA" id="ARBA00007723"/>
    </source>
</evidence>
<dbReference type="EC" id="6.3.1.13" evidence="3"/>
<comment type="similarity">
    <text evidence="2">Belongs to the class-I aminoacyl-tRNA synthetase family. MshC subfamily.</text>
</comment>
<evidence type="ECO:0000256" key="8">
    <source>
        <dbReference type="ARBA" id="ARBA00033376"/>
    </source>
</evidence>
<dbReference type="NCBIfam" id="TIGR03447">
    <property type="entry name" value="mycothiol_MshC"/>
    <property type="match status" value="1"/>
</dbReference>
<evidence type="ECO:0000256" key="9">
    <source>
        <dbReference type="ARBA" id="ARBA00048350"/>
    </source>
</evidence>
<organism evidence="11">
    <name type="scientific">freshwater metagenome</name>
    <dbReference type="NCBI Taxonomy" id="449393"/>
    <lineage>
        <taxon>unclassified sequences</taxon>
        <taxon>metagenomes</taxon>
        <taxon>ecological metagenomes</taxon>
    </lineage>
</organism>
<dbReference type="GO" id="GO:0010125">
    <property type="term" value="P:mycothiol biosynthetic process"/>
    <property type="evidence" value="ECO:0007669"/>
    <property type="project" value="InterPro"/>
</dbReference>
<evidence type="ECO:0000259" key="10">
    <source>
        <dbReference type="Pfam" id="PF01406"/>
    </source>
</evidence>
<evidence type="ECO:0000256" key="6">
    <source>
        <dbReference type="ARBA" id="ARBA00022741"/>
    </source>
</evidence>
<evidence type="ECO:0000256" key="7">
    <source>
        <dbReference type="ARBA" id="ARBA00022840"/>
    </source>
</evidence>
<dbReference type="InterPro" id="IPR014729">
    <property type="entry name" value="Rossmann-like_a/b/a_fold"/>
</dbReference>
<comment type="function">
    <text evidence="1">Catalyzes the ATP-dependent condensation of GlcN-Ins and L-cysteine to form L-Cys-GlcN-Ins.</text>
</comment>
<dbReference type="GO" id="GO:0004817">
    <property type="term" value="F:cysteine-tRNA ligase activity"/>
    <property type="evidence" value="ECO:0007669"/>
    <property type="project" value="TreeGrafter"/>
</dbReference>
<evidence type="ECO:0000313" key="11">
    <source>
        <dbReference type="EMBL" id="CAB4338884.1"/>
    </source>
</evidence>
<evidence type="ECO:0000256" key="4">
    <source>
        <dbReference type="ARBA" id="ARBA00020068"/>
    </source>
</evidence>
<dbReference type="InterPro" id="IPR017812">
    <property type="entry name" value="Mycothiol_ligase_MshC"/>
</dbReference>
<dbReference type="HAMAP" id="MF_01697">
    <property type="entry name" value="MshC"/>
    <property type="match status" value="1"/>
</dbReference>
<gene>
    <name evidence="11" type="ORF">UFOPK3770_00788</name>
</gene>
<keyword evidence="6" id="KW-0547">Nucleotide-binding</keyword>
<dbReference type="GO" id="GO:0005829">
    <property type="term" value="C:cytosol"/>
    <property type="evidence" value="ECO:0007669"/>
    <property type="project" value="TreeGrafter"/>
</dbReference>
<dbReference type="InterPro" id="IPR032678">
    <property type="entry name" value="tRNA-synt_1_cat_dom"/>
</dbReference>
<dbReference type="PRINTS" id="PR00983">
    <property type="entry name" value="TRNASYNTHCYS"/>
</dbReference>
<keyword evidence="7" id="KW-0067">ATP-binding</keyword>
<accession>A0A6J5Z8K3</accession>
<evidence type="ECO:0000256" key="3">
    <source>
        <dbReference type="ARBA" id="ARBA00012088"/>
    </source>
</evidence>
<feature type="domain" description="tRNA synthetases class I catalytic" evidence="10">
    <location>
        <begin position="32"/>
        <end position="330"/>
    </location>
</feature>
<dbReference type="AlphaFoldDB" id="A0A6J5Z8K3"/>
<dbReference type="PANTHER" id="PTHR10890:SF3">
    <property type="entry name" value="CYSTEINE--TRNA LIGASE, CYTOPLASMIC"/>
    <property type="match status" value="1"/>
</dbReference>
<dbReference type="PANTHER" id="PTHR10890">
    <property type="entry name" value="CYSTEINYL-TRNA SYNTHETASE"/>
    <property type="match status" value="1"/>
</dbReference>
<proteinExistence type="inferred from homology"/>
<reference evidence="11" key="1">
    <citation type="submission" date="2020-05" db="EMBL/GenBank/DDBJ databases">
        <authorList>
            <person name="Chiriac C."/>
            <person name="Salcher M."/>
            <person name="Ghai R."/>
            <person name="Kavagutti S V."/>
        </authorList>
    </citation>
    <scope>NUCLEOTIDE SEQUENCE</scope>
</reference>
<dbReference type="Pfam" id="PF01406">
    <property type="entry name" value="tRNA-synt_1e"/>
    <property type="match status" value="1"/>
</dbReference>
<dbReference type="InterPro" id="IPR024909">
    <property type="entry name" value="Cys-tRNA/MSH_ligase"/>
</dbReference>
<dbReference type="GO" id="GO:0006423">
    <property type="term" value="P:cysteinyl-tRNA aminoacylation"/>
    <property type="evidence" value="ECO:0007669"/>
    <property type="project" value="TreeGrafter"/>
</dbReference>
<dbReference type="SUPFAM" id="SSF52374">
    <property type="entry name" value="Nucleotidylyl transferase"/>
    <property type="match status" value="1"/>
</dbReference>
<dbReference type="GO" id="GO:0005524">
    <property type="term" value="F:ATP binding"/>
    <property type="evidence" value="ECO:0007669"/>
    <property type="project" value="UniProtKB-KW"/>
</dbReference>
<dbReference type="Gene3D" id="1.20.120.640">
    <property type="entry name" value="Anticodon-binding domain of a subclass of class I aminoacyl-tRNA synthetases"/>
    <property type="match status" value="1"/>
</dbReference>
<evidence type="ECO:0000256" key="5">
    <source>
        <dbReference type="ARBA" id="ARBA00022598"/>
    </source>
</evidence>
<keyword evidence="5" id="KW-0436">Ligase</keyword>
<dbReference type="Gene3D" id="3.40.50.620">
    <property type="entry name" value="HUPs"/>
    <property type="match status" value="1"/>
</dbReference>
<comment type="catalytic activity">
    <reaction evidence="9">
        <text>1D-myo-inositol 2-amino-2-deoxy-alpha-D-glucopyranoside + L-cysteine + ATP = 1D-myo-inositol 2-(L-cysteinylamino)-2-deoxy-alpha-D-glucopyranoside + AMP + diphosphate + H(+)</text>
        <dbReference type="Rhea" id="RHEA:26176"/>
        <dbReference type="ChEBI" id="CHEBI:15378"/>
        <dbReference type="ChEBI" id="CHEBI:30616"/>
        <dbReference type="ChEBI" id="CHEBI:33019"/>
        <dbReference type="ChEBI" id="CHEBI:35235"/>
        <dbReference type="ChEBI" id="CHEBI:58886"/>
        <dbReference type="ChEBI" id="CHEBI:58887"/>
        <dbReference type="ChEBI" id="CHEBI:456215"/>
        <dbReference type="EC" id="6.3.1.13"/>
    </reaction>
</comment>
<protein>
    <recommendedName>
        <fullName evidence="4">L-cysteine:1D-myo-inositol 2-amino-2-deoxy-alpha-D-glucopyranoside ligase</fullName>
        <ecNumber evidence="3">6.3.1.13</ecNumber>
    </recommendedName>
    <alternativeName>
        <fullName evidence="8">Mycothiol ligase</fullName>
    </alternativeName>
</protein>
<sequence length="403" mass="44187">MRAWPSVEIPQASAPEVRVYDSVTQDLVALPHEGDVTLYVCGITPYDATHMGHAATYVAFDLLLRTWRASGARVNYTQNVTDIDDPLIERALATGQKWEDIALEQTELFRTDMTALRVMPPASYIGAVESIPLVVTRINQLKAAGCVYDLDGDLYYDISAARLLGLVAHLDRKEMTTIFSQRGGDPDRAGKRDPLDALLWRHERPNDPSWQTSLGAGRPGWHIECAAIALEYLGDTIDVQGGGSDLKFPHHEMSAAHAESATGKQPFARVFMHTGMVALDGQKMSKSLGNLVFVSKLREAGTDPMAIRLAILDHHYRTDWEWFERDLVAAQDRLSLWRQAFAAPSAAVDVSQEIATALANDLDAPGAIGIIDEWAHHTLTSSQDDSSSSAKMAQTVDALLGIV</sequence>
<dbReference type="CDD" id="cd00672">
    <property type="entry name" value="CysRS_core"/>
    <property type="match status" value="1"/>
</dbReference>
<dbReference type="GO" id="GO:0035446">
    <property type="term" value="F:cysteine-glucosaminylinositol ligase activity"/>
    <property type="evidence" value="ECO:0007669"/>
    <property type="project" value="UniProtKB-EC"/>
</dbReference>
<dbReference type="EMBL" id="CAESAJ010000078">
    <property type="protein sequence ID" value="CAB4338884.1"/>
    <property type="molecule type" value="Genomic_DNA"/>
</dbReference>